<proteinExistence type="predicted"/>
<accession>A0A9D4EBX5</accession>
<dbReference type="Proteomes" id="UP000828390">
    <property type="component" value="Unassembled WGS sequence"/>
</dbReference>
<reference evidence="2" key="2">
    <citation type="submission" date="2020-11" db="EMBL/GenBank/DDBJ databases">
        <authorList>
            <person name="McCartney M.A."/>
            <person name="Auch B."/>
            <person name="Kono T."/>
            <person name="Mallez S."/>
            <person name="Becker A."/>
            <person name="Gohl D.M."/>
            <person name="Silverstein K.A.T."/>
            <person name="Koren S."/>
            <person name="Bechman K.B."/>
            <person name="Herman A."/>
            <person name="Abrahante J.E."/>
            <person name="Garbe J."/>
        </authorList>
    </citation>
    <scope>NUCLEOTIDE SEQUENCE</scope>
    <source>
        <strain evidence="2">Duluth1</strain>
        <tissue evidence="2">Whole animal</tissue>
    </source>
</reference>
<evidence type="ECO:0000256" key="1">
    <source>
        <dbReference type="SAM" id="MobiDB-lite"/>
    </source>
</evidence>
<gene>
    <name evidence="2" type="ORF">DPMN_176903</name>
</gene>
<name>A0A9D4EBX5_DREPO</name>
<evidence type="ECO:0000313" key="2">
    <source>
        <dbReference type="EMBL" id="KAH3775500.1"/>
    </source>
</evidence>
<keyword evidence="3" id="KW-1185">Reference proteome</keyword>
<evidence type="ECO:0000313" key="3">
    <source>
        <dbReference type="Proteomes" id="UP000828390"/>
    </source>
</evidence>
<dbReference type="AlphaFoldDB" id="A0A9D4EBX5"/>
<feature type="region of interest" description="Disordered" evidence="1">
    <location>
        <begin position="61"/>
        <end position="81"/>
    </location>
</feature>
<protein>
    <submittedName>
        <fullName evidence="2">Uncharacterized protein</fullName>
    </submittedName>
</protein>
<organism evidence="2 3">
    <name type="scientific">Dreissena polymorpha</name>
    <name type="common">Zebra mussel</name>
    <name type="synonym">Mytilus polymorpha</name>
    <dbReference type="NCBI Taxonomy" id="45954"/>
    <lineage>
        <taxon>Eukaryota</taxon>
        <taxon>Metazoa</taxon>
        <taxon>Spiralia</taxon>
        <taxon>Lophotrochozoa</taxon>
        <taxon>Mollusca</taxon>
        <taxon>Bivalvia</taxon>
        <taxon>Autobranchia</taxon>
        <taxon>Heteroconchia</taxon>
        <taxon>Euheterodonta</taxon>
        <taxon>Imparidentia</taxon>
        <taxon>Neoheterodontei</taxon>
        <taxon>Myida</taxon>
        <taxon>Dreissenoidea</taxon>
        <taxon>Dreissenidae</taxon>
        <taxon>Dreissena</taxon>
    </lineage>
</organism>
<dbReference type="EMBL" id="JAIWYP010000009">
    <property type="protein sequence ID" value="KAH3775500.1"/>
    <property type="molecule type" value="Genomic_DNA"/>
</dbReference>
<comment type="caution">
    <text evidence="2">The sequence shown here is derived from an EMBL/GenBank/DDBJ whole genome shotgun (WGS) entry which is preliminary data.</text>
</comment>
<reference evidence="2" key="1">
    <citation type="journal article" date="2019" name="bioRxiv">
        <title>The Genome of the Zebra Mussel, Dreissena polymorpha: A Resource for Invasive Species Research.</title>
        <authorList>
            <person name="McCartney M.A."/>
            <person name="Auch B."/>
            <person name="Kono T."/>
            <person name="Mallez S."/>
            <person name="Zhang Y."/>
            <person name="Obille A."/>
            <person name="Becker A."/>
            <person name="Abrahante J.E."/>
            <person name="Garbe J."/>
            <person name="Badalamenti J.P."/>
            <person name="Herman A."/>
            <person name="Mangelson H."/>
            <person name="Liachko I."/>
            <person name="Sullivan S."/>
            <person name="Sone E.D."/>
            <person name="Koren S."/>
            <person name="Silverstein K.A.T."/>
            <person name="Beckman K.B."/>
            <person name="Gohl D.M."/>
        </authorList>
    </citation>
    <scope>NUCLEOTIDE SEQUENCE</scope>
    <source>
        <strain evidence="2">Duluth1</strain>
        <tissue evidence="2">Whole animal</tissue>
    </source>
</reference>
<sequence length="81" mass="9605">MESIKPIHQFADELLIGNELVYRQTDIQTDRPTSSKTIYPLFFVGEHNNWDSVNKCPRLQNRGEIERQTDRETEIEAEKQR</sequence>